<evidence type="ECO:0000313" key="1">
    <source>
        <dbReference type="EMBL" id="CAB0037532.1"/>
    </source>
</evidence>
<name>A0A6H5IS42_9HYME</name>
<dbReference type="AlphaFoldDB" id="A0A6H5IS42"/>
<gene>
    <name evidence="1" type="ORF">TBRA_LOCUS9359</name>
</gene>
<proteinExistence type="predicted"/>
<keyword evidence="2" id="KW-1185">Reference proteome</keyword>
<protein>
    <submittedName>
        <fullName evidence="1">Uncharacterized protein</fullName>
    </submittedName>
</protein>
<dbReference type="Proteomes" id="UP000479190">
    <property type="component" value="Unassembled WGS sequence"/>
</dbReference>
<organism evidence="1 2">
    <name type="scientific">Trichogramma brassicae</name>
    <dbReference type="NCBI Taxonomy" id="86971"/>
    <lineage>
        <taxon>Eukaryota</taxon>
        <taxon>Metazoa</taxon>
        <taxon>Ecdysozoa</taxon>
        <taxon>Arthropoda</taxon>
        <taxon>Hexapoda</taxon>
        <taxon>Insecta</taxon>
        <taxon>Pterygota</taxon>
        <taxon>Neoptera</taxon>
        <taxon>Endopterygota</taxon>
        <taxon>Hymenoptera</taxon>
        <taxon>Apocrita</taxon>
        <taxon>Proctotrupomorpha</taxon>
        <taxon>Chalcidoidea</taxon>
        <taxon>Trichogrammatidae</taxon>
        <taxon>Trichogramma</taxon>
    </lineage>
</organism>
<evidence type="ECO:0000313" key="2">
    <source>
        <dbReference type="Proteomes" id="UP000479190"/>
    </source>
</evidence>
<dbReference type="EMBL" id="CADCXV010000859">
    <property type="protein sequence ID" value="CAB0037532.1"/>
    <property type="molecule type" value="Genomic_DNA"/>
</dbReference>
<sequence>MGERALFLRALVGGRVNETAMRSYYEPLTLAGNVEFAQYRHFVKAIKELPDLRIEVVLDEALLLRQAAAANVNNNNDNAKNANVNNNSGGRFDRRIVKAEMKRVVE</sequence>
<accession>A0A6H5IS42</accession>
<reference evidence="1 2" key="1">
    <citation type="submission" date="2020-02" db="EMBL/GenBank/DDBJ databases">
        <authorList>
            <person name="Ferguson B K."/>
        </authorList>
    </citation>
    <scope>NUCLEOTIDE SEQUENCE [LARGE SCALE GENOMIC DNA]</scope>
</reference>